<evidence type="ECO:0000259" key="1">
    <source>
        <dbReference type="PROSITE" id="PS50975"/>
    </source>
</evidence>
<protein>
    <submittedName>
        <fullName evidence="2">ATP-grasp domain containing protein</fullName>
    </submittedName>
</protein>
<dbReference type="GO" id="GO:0005524">
    <property type="term" value="F:ATP binding"/>
    <property type="evidence" value="ECO:0007669"/>
    <property type="project" value="InterPro"/>
</dbReference>
<dbReference type="EMBL" id="KC821624">
    <property type="protein sequence ID" value="AGO48927.1"/>
    <property type="molecule type" value="Genomic_DNA"/>
</dbReference>
<dbReference type="GeneID" id="16797500"/>
<dbReference type="PROSITE" id="PS50975">
    <property type="entry name" value="ATP_GRASP"/>
    <property type="match status" value="1"/>
</dbReference>
<accession>S0A3B0</accession>
<name>S0A3B0_9CAUD</name>
<dbReference type="InterPro" id="IPR011761">
    <property type="entry name" value="ATP-grasp"/>
</dbReference>
<reference evidence="2 3" key="1">
    <citation type="journal article" date="2013" name="Proc. Natl. Acad. Sci. U.S.A.">
        <title>Twelve previously unknown phage genera are ubiquitous in global oceans.</title>
        <authorList>
            <person name="Holmfeldt K."/>
            <person name="Solonenko N."/>
            <person name="Shah M."/>
            <person name="Corrier K."/>
            <person name="Riemann L."/>
            <person name="Verberkmoes N.C."/>
            <person name="Sullivan M.B."/>
        </authorList>
    </citation>
    <scope>NUCLEOTIDE SEQUENCE [LARGE SCALE GENOMIC DNA]</scope>
    <source>
        <strain evidence="2">Phi14:2</strain>
    </source>
</reference>
<feature type="domain" description="ATP-grasp" evidence="1">
    <location>
        <begin position="74"/>
        <end position="284"/>
    </location>
</feature>
<keyword evidence="3" id="KW-1185">Reference proteome</keyword>
<reference evidence="3" key="2">
    <citation type="submission" date="2013-03" db="EMBL/GenBank/DDBJ databases">
        <title>The Cellulophaga phages: a novel, diverse, and globally ubiquitous model system.</title>
        <authorList>
            <person name="Holmfeldt K."/>
            <person name="Solonenko N."/>
            <person name="Shah M."/>
            <person name="Corrier K."/>
            <person name="Riemann L."/>
            <person name="VerBerkmoes N.C."/>
            <person name="Sullivan M.B."/>
        </authorList>
    </citation>
    <scope>NUCLEOTIDE SEQUENCE [LARGE SCALE GENOMIC DNA]</scope>
</reference>
<dbReference type="Proteomes" id="UP000014725">
    <property type="component" value="Segment"/>
</dbReference>
<sequence>MKKRFTKFKPQVYSRHPSHAPLRLKGALELLPFKSVVRFGSPTEVSDSIAKGGNRVELNTTSAIANSSNKRLMKECFTRAEVKTAMWWTYDSRVQIFIKSGIGDSGMSRADLPYPIVAKHNFGSRGRGNTKINTAEEMQTWLSNNNRTHNFIFEVFHNFSREYRLHVSEHGCFYTCRKMIKSDTADEDKWFRNDSNSVWILEDNESFDKPVNWDEVEEHCVKALKSVGLDFGAVDLKIQAANSNGTPRTTCDFIVIEINSAPSFGDITLEKYKEVLPQLLKTKREKQTV</sequence>
<dbReference type="KEGG" id="vg:16797500"/>
<dbReference type="GO" id="GO:0046872">
    <property type="term" value="F:metal ion binding"/>
    <property type="evidence" value="ECO:0007669"/>
    <property type="project" value="InterPro"/>
</dbReference>
<gene>
    <name evidence="2" type="ORF">Phi14:2_gp049</name>
</gene>
<evidence type="ECO:0000313" key="2">
    <source>
        <dbReference type="EMBL" id="AGO48927.1"/>
    </source>
</evidence>
<dbReference type="SUPFAM" id="SSF56059">
    <property type="entry name" value="Glutathione synthetase ATP-binding domain-like"/>
    <property type="match status" value="1"/>
</dbReference>
<proteinExistence type="predicted"/>
<organism evidence="2 3">
    <name type="scientific">Cellulophaga phage phi14:2</name>
    <dbReference type="NCBI Taxonomy" id="1327990"/>
    <lineage>
        <taxon>Viruses</taxon>
        <taxon>Duplodnaviria</taxon>
        <taxon>Heunggongvirae</taxon>
        <taxon>Uroviricota</taxon>
        <taxon>Caudoviricetes</taxon>
        <taxon>Crassvirales</taxon>
        <taxon>Steigviridae</taxon>
        <taxon>Asinivirinae</taxon>
        <taxon>Akihdevirus</taxon>
        <taxon>Akihdevirus balticus</taxon>
    </lineage>
</organism>
<dbReference type="Gene3D" id="3.30.470.20">
    <property type="entry name" value="ATP-grasp fold, B domain"/>
    <property type="match status" value="2"/>
</dbReference>
<evidence type="ECO:0000313" key="3">
    <source>
        <dbReference type="Proteomes" id="UP000014725"/>
    </source>
</evidence>